<reference evidence="2" key="2">
    <citation type="submission" date="2023-05" db="EMBL/GenBank/DDBJ databases">
        <authorList>
            <consortium name="Lawrence Berkeley National Laboratory"/>
            <person name="Steindorff A."/>
            <person name="Hensen N."/>
            <person name="Bonometti L."/>
            <person name="Westerberg I."/>
            <person name="Brannstrom I.O."/>
            <person name="Guillou S."/>
            <person name="Cros-Aarteil S."/>
            <person name="Calhoun S."/>
            <person name="Haridas S."/>
            <person name="Kuo A."/>
            <person name="Mondo S."/>
            <person name="Pangilinan J."/>
            <person name="Riley R."/>
            <person name="Labutti K."/>
            <person name="Andreopoulos B."/>
            <person name="Lipzen A."/>
            <person name="Chen C."/>
            <person name="Yanf M."/>
            <person name="Daum C."/>
            <person name="Ng V."/>
            <person name="Clum A."/>
            <person name="Ohm R."/>
            <person name="Martin F."/>
            <person name="Silar P."/>
            <person name="Natvig D."/>
            <person name="Lalanne C."/>
            <person name="Gautier V."/>
            <person name="Ament-Velasquez S.L."/>
            <person name="Kruys A."/>
            <person name="Hutchinson M.I."/>
            <person name="Powell A.J."/>
            <person name="Barry K."/>
            <person name="Miller A.N."/>
            <person name="Grigoriev I.V."/>
            <person name="Debuchy R."/>
            <person name="Gladieux P."/>
            <person name="Thoren M.H."/>
            <person name="Johannesson H."/>
        </authorList>
    </citation>
    <scope>NUCLEOTIDE SEQUENCE</scope>
    <source>
        <strain evidence="2">PSN243</strain>
    </source>
</reference>
<evidence type="ECO:0000256" key="1">
    <source>
        <dbReference type="SAM" id="MobiDB-lite"/>
    </source>
</evidence>
<dbReference type="AlphaFoldDB" id="A0AAV9H7W7"/>
<evidence type="ECO:0000313" key="2">
    <source>
        <dbReference type="EMBL" id="KAK4455994.1"/>
    </source>
</evidence>
<dbReference type="Proteomes" id="UP001321760">
    <property type="component" value="Unassembled WGS sequence"/>
</dbReference>
<feature type="compositionally biased region" description="Low complexity" evidence="1">
    <location>
        <begin position="245"/>
        <end position="257"/>
    </location>
</feature>
<comment type="caution">
    <text evidence="2">The sequence shown here is derived from an EMBL/GenBank/DDBJ whole genome shotgun (WGS) entry which is preliminary data.</text>
</comment>
<evidence type="ECO:0000313" key="3">
    <source>
        <dbReference type="Proteomes" id="UP001321760"/>
    </source>
</evidence>
<evidence type="ECO:0008006" key="4">
    <source>
        <dbReference type="Google" id="ProtNLM"/>
    </source>
</evidence>
<reference evidence="2" key="1">
    <citation type="journal article" date="2023" name="Mol. Phylogenet. Evol.">
        <title>Genome-scale phylogeny and comparative genomics of the fungal order Sordariales.</title>
        <authorList>
            <person name="Hensen N."/>
            <person name="Bonometti L."/>
            <person name="Westerberg I."/>
            <person name="Brannstrom I.O."/>
            <person name="Guillou S."/>
            <person name="Cros-Aarteil S."/>
            <person name="Calhoun S."/>
            <person name="Haridas S."/>
            <person name="Kuo A."/>
            <person name="Mondo S."/>
            <person name="Pangilinan J."/>
            <person name="Riley R."/>
            <person name="LaButti K."/>
            <person name="Andreopoulos B."/>
            <person name="Lipzen A."/>
            <person name="Chen C."/>
            <person name="Yan M."/>
            <person name="Daum C."/>
            <person name="Ng V."/>
            <person name="Clum A."/>
            <person name="Steindorff A."/>
            <person name="Ohm R.A."/>
            <person name="Martin F."/>
            <person name="Silar P."/>
            <person name="Natvig D.O."/>
            <person name="Lalanne C."/>
            <person name="Gautier V."/>
            <person name="Ament-Velasquez S.L."/>
            <person name="Kruys A."/>
            <person name="Hutchinson M.I."/>
            <person name="Powell A.J."/>
            <person name="Barry K."/>
            <person name="Miller A.N."/>
            <person name="Grigoriev I.V."/>
            <person name="Debuchy R."/>
            <person name="Gladieux P."/>
            <person name="Hiltunen Thoren M."/>
            <person name="Johannesson H."/>
        </authorList>
    </citation>
    <scope>NUCLEOTIDE SEQUENCE</scope>
    <source>
        <strain evidence="2">PSN243</strain>
    </source>
</reference>
<keyword evidence="3" id="KW-1185">Reference proteome</keyword>
<protein>
    <recommendedName>
        <fullName evidence="4">Mediator of RNA polymerase II transcription subunit 11</fullName>
    </recommendedName>
</protein>
<proteinExistence type="predicted"/>
<accession>A0AAV9H7W7</accession>
<feature type="compositionally biased region" description="Pro residues" evidence="1">
    <location>
        <begin position="298"/>
        <end position="308"/>
    </location>
</feature>
<sequence>MAIPKVQPKTPFDTLQKIHGDVLVQVGKTMRNASREGKGSTNAHSKIFKAKFDASQEAFNAVLDDLECEILQMKSVALRDLNQLRARRRPPQQEQQAVAPPAPMQIDLESLGSLAMVRASPAVGGMSSHAAATPFQPPTGPVKQDVKPVAPFPNMGPSFDLTGSPEVAPAPSPRTTIKKEPKNSPRPAPVSGAAGKPPLKKETKVYPPIPPTANRPTPTANSAAQARAPPAMVMKSTTPIPIPTIPGQIPIPTQAPTSIPVPAPPKTTAPTPVPIPTPTPIQAPALPQPQAPASVSAPAPPAPMPPAPSENIFTDMTFSLAPPSSDGPQPNQGSQPPEIDLTDLTSSSFNMEGFNGSGNGNGAAVANMDLGGFDGEDTNMANADAKIGGLFDDMDNMDMDFDLGPDNGDNSNFNNMFFDSDMGSGEFSVF</sequence>
<feature type="compositionally biased region" description="Pro residues" evidence="1">
    <location>
        <begin position="259"/>
        <end position="290"/>
    </location>
</feature>
<feature type="compositionally biased region" description="Low complexity" evidence="1">
    <location>
        <begin position="214"/>
        <end position="231"/>
    </location>
</feature>
<gene>
    <name evidence="2" type="ORF">QBC34DRAFT_6243</name>
</gene>
<dbReference type="EMBL" id="MU865913">
    <property type="protein sequence ID" value="KAK4455994.1"/>
    <property type="molecule type" value="Genomic_DNA"/>
</dbReference>
<name>A0AAV9H7W7_9PEZI</name>
<organism evidence="2 3">
    <name type="scientific">Podospora aff. communis PSN243</name>
    <dbReference type="NCBI Taxonomy" id="3040156"/>
    <lineage>
        <taxon>Eukaryota</taxon>
        <taxon>Fungi</taxon>
        <taxon>Dikarya</taxon>
        <taxon>Ascomycota</taxon>
        <taxon>Pezizomycotina</taxon>
        <taxon>Sordariomycetes</taxon>
        <taxon>Sordariomycetidae</taxon>
        <taxon>Sordariales</taxon>
        <taxon>Podosporaceae</taxon>
        <taxon>Podospora</taxon>
    </lineage>
</organism>
<feature type="region of interest" description="Disordered" evidence="1">
    <location>
        <begin position="125"/>
        <end position="349"/>
    </location>
</feature>
<feature type="compositionally biased region" description="Polar residues" evidence="1">
    <location>
        <begin position="326"/>
        <end position="335"/>
    </location>
</feature>